<organism evidence="3 4">
    <name type="scientific">Pleurodeles waltl</name>
    <name type="common">Iberian ribbed newt</name>
    <dbReference type="NCBI Taxonomy" id="8319"/>
    <lineage>
        <taxon>Eukaryota</taxon>
        <taxon>Metazoa</taxon>
        <taxon>Chordata</taxon>
        <taxon>Craniata</taxon>
        <taxon>Vertebrata</taxon>
        <taxon>Euteleostomi</taxon>
        <taxon>Amphibia</taxon>
        <taxon>Batrachia</taxon>
        <taxon>Caudata</taxon>
        <taxon>Salamandroidea</taxon>
        <taxon>Salamandridae</taxon>
        <taxon>Pleurodelinae</taxon>
        <taxon>Pleurodeles</taxon>
    </lineage>
</organism>
<reference evidence="3" key="1">
    <citation type="journal article" date="2022" name="bioRxiv">
        <title>Sequencing and chromosome-scale assembly of the giantPleurodeles waltlgenome.</title>
        <authorList>
            <person name="Brown T."/>
            <person name="Elewa A."/>
            <person name="Iarovenko S."/>
            <person name="Subramanian E."/>
            <person name="Araus A.J."/>
            <person name="Petzold A."/>
            <person name="Susuki M."/>
            <person name="Suzuki K.-i.T."/>
            <person name="Hayashi T."/>
            <person name="Toyoda A."/>
            <person name="Oliveira C."/>
            <person name="Osipova E."/>
            <person name="Leigh N.D."/>
            <person name="Simon A."/>
            <person name="Yun M.H."/>
        </authorList>
    </citation>
    <scope>NUCLEOTIDE SEQUENCE</scope>
    <source>
        <strain evidence="3">20211129_DDA</strain>
        <tissue evidence="3">Liver</tissue>
    </source>
</reference>
<feature type="compositionally biased region" description="Polar residues" evidence="1">
    <location>
        <begin position="600"/>
        <end position="621"/>
    </location>
</feature>
<feature type="region of interest" description="Disordered" evidence="1">
    <location>
        <begin position="91"/>
        <end position="116"/>
    </location>
</feature>
<dbReference type="AlphaFoldDB" id="A0AAV7LN55"/>
<evidence type="ECO:0000259" key="2">
    <source>
        <dbReference type="PROSITE" id="PS50878"/>
    </source>
</evidence>
<accession>A0AAV7LN55</accession>
<feature type="compositionally biased region" description="Polar residues" evidence="1">
    <location>
        <begin position="546"/>
        <end position="567"/>
    </location>
</feature>
<dbReference type="CDD" id="cd01650">
    <property type="entry name" value="RT_nLTR_like"/>
    <property type="match status" value="1"/>
</dbReference>
<dbReference type="InterPro" id="IPR043502">
    <property type="entry name" value="DNA/RNA_pol_sf"/>
</dbReference>
<feature type="region of interest" description="Disordered" evidence="1">
    <location>
        <begin position="546"/>
        <end position="621"/>
    </location>
</feature>
<evidence type="ECO:0000313" key="3">
    <source>
        <dbReference type="EMBL" id="KAJ1091975.1"/>
    </source>
</evidence>
<evidence type="ECO:0000313" key="4">
    <source>
        <dbReference type="Proteomes" id="UP001066276"/>
    </source>
</evidence>
<dbReference type="Proteomes" id="UP001066276">
    <property type="component" value="Chromosome 11"/>
</dbReference>
<feature type="domain" description="Reverse transcriptase" evidence="2">
    <location>
        <begin position="167"/>
        <end position="442"/>
    </location>
</feature>
<sequence>MPKNGKDLAPCTYRIQPHHPQDCHLQTSPADPHHQKNLLQKPHRNQRSQQQRALRHHQRTLQPQALLLQTPAITGALQLPCHLLPSKHRRYPQQLQTPDPPANHRQPRTNAPSNVNPLCAWTHVNNEDTINTMASIHSGSPSDPYPHQIFNKAINIITPHLCAIINSSFETATFPESWKQADVNALFKKPKADPDDPKNYRPVSLLPFPVKVIKKIMNSQLSRFLEDSKALDTSQSGFRKNHSTETALIAATDDIRTMLDEGETAALILLYLSTAFKTVCHHTLRTRLHNDGICGKALEWISSFLSGRTQRVRHPPYLSESSKTICGVPQGSSLSPTLFNVYMAPLTNIARSYHINIVSYADDTQLIISLTKDPTRARNNLHNGLHAIANWMESSCLKLNTDKTEILIFGSNPSAWKDSWWPTSLGAAPTPTTQVRNLGIILDSALSMTQQVNAVSSSCYNTLRMPRKIFKWIPIETRKTVTHYLVSSQLDYGNALYAGTTAKLQTKMQHIQNASARLILDVPRRNHISAHLRDLHWLPYRRGLPSNYSPTHTKPSSTQVRPTSMTDSPFILPSTSSAPPASPSPPSPAFAAPQPGEDPSLTSPPRSGTPYHSTYTRSRTS</sequence>
<comment type="caution">
    <text evidence="3">The sequence shown here is derived from an EMBL/GenBank/DDBJ whole genome shotgun (WGS) entry which is preliminary data.</text>
</comment>
<protein>
    <recommendedName>
        <fullName evidence="2">Reverse transcriptase domain-containing protein</fullName>
    </recommendedName>
</protein>
<proteinExistence type="predicted"/>
<evidence type="ECO:0000256" key="1">
    <source>
        <dbReference type="SAM" id="MobiDB-lite"/>
    </source>
</evidence>
<gene>
    <name evidence="3" type="ORF">NDU88_005089</name>
</gene>
<dbReference type="PROSITE" id="PS50878">
    <property type="entry name" value="RT_POL"/>
    <property type="match status" value="1"/>
</dbReference>
<name>A0AAV7LN55_PLEWA</name>
<keyword evidence="4" id="KW-1185">Reference proteome</keyword>
<dbReference type="SUPFAM" id="SSF56672">
    <property type="entry name" value="DNA/RNA polymerases"/>
    <property type="match status" value="1"/>
</dbReference>
<dbReference type="InterPro" id="IPR000477">
    <property type="entry name" value="RT_dom"/>
</dbReference>
<feature type="region of interest" description="Disordered" evidence="1">
    <location>
        <begin position="1"/>
        <end position="37"/>
    </location>
</feature>
<dbReference type="EMBL" id="JANPWB010000015">
    <property type="protein sequence ID" value="KAJ1091975.1"/>
    <property type="molecule type" value="Genomic_DNA"/>
</dbReference>
<dbReference type="Pfam" id="PF00078">
    <property type="entry name" value="RVT_1"/>
    <property type="match status" value="1"/>
</dbReference>
<dbReference type="PANTHER" id="PTHR33332">
    <property type="entry name" value="REVERSE TRANSCRIPTASE DOMAIN-CONTAINING PROTEIN"/>
    <property type="match status" value="1"/>
</dbReference>